<accession>A0A149TL60</accession>
<evidence type="ECO:0000313" key="1">
    <source>
        <dbReference type="EMBL" id="KXV49356.1"/>
    </source>
</evidence>
<sequence length="121" mass="13799">MCGILPEFIQTDFVYFTATVGKDPSAFRVARQDIFESDASAVLLTTGLPLTRKYCICLKIEGVNHTQPLVSPVFCEKPVCNPGKKFEGRCFQRDCVRCGWERKWHHGISFRKLRVREEAGD</sequence>
<reference evidence="1 2" key="1">
    <citation type="submission" date="2015-06" db="EMBL/GenBank/DDBJ databases">
        <title>Improved classification and identification of acetic acid bacteria using matrix-assisted laser desorption/ionization time-of-flight mass spectrometry; Gluconobacter nephelii and Gluconobacter uchimurae are later heterotypic synonyms of Gluconobacter japonicus and Gluconobacter oxydans, respectively.</title>
        <authorList>
            <person name="Li L."/>
            <person name="Cleenwerck I."/>
            <person name="De Vuyst L."/>
            <person name="Vandamme P."/>
        </authorList>
    </citation>
    <scope>NUCLEOTIDE SEQUENCE [LARGE SCALE GENOMIC DNA]</scope>
    <source>
        <strain evidence="1 2">LMG 1768</strain>
    </source>
</reference>
<protein>
    <submittedName>
        <fullName evidence="1">Uncharacterized protein</fullName>
    </submittedName>
</protein>
<gene>
    <name evidence="1" type="ORF">AD945_04750</name>
</gene>
<dbReference type="Proteomes" id="UP000075636">
    <property type="component" value="Unassembled WGS sequence"/>
</dbReference>
<dbReference type="EMBL" id="LHZR01000096">
    <property type="protein sequence ID" value="KXV49356.1"/>
    <property type="molecule type" value="Genomic_DNA"/>
</dbReference>
<organism evidence="1 2">
    <name type="scientific">Gluconobacter albidus</name>
    <dbReference type="NCBI Taxonomy" id="318683"/>
    <lineage>
        <taxon>Bacteria</taxon>
        <taxon>Pseudomonadati</taxon>
        <taxon>Pseudomonadota</taxon>
        <taxon>Alphaproteobacteria</taxon>
        <taxon>Acetobacterales</taxon>
        <taxon>Acetobacteraceae</taxon>
        <taxon>Gluconobacter</taxon>
    </lineage>
</organism>
<proteinExistence type="predicted"/>
<dbReference type="AlphaFoldDB" id="A0A149TL60"/>
<evidence type="ECO:0000313" key="2">
    <source>
        <dbReference type="Proteomes" id="UP000075636"/>
    </source>
</evidence>
<comment type="caution">
    <text evidence="1">The sequence shown here is derived from an EMBL/GenBank/DDBJ whole genome shotgun (WGS) entry which is preliminary data.</text>
</comment>
<name>A0A149TL60_9PROT</name>